<dbReference type="Proteomes" id="UP001257909">
    <property type="component" value="Unassembled WGS sequence"/>
</dbReference>
<feature type="coiled-coil region" evidence="1">
    <location>
        <begin position="49"/>
        <end position="76"/>
    </location>
</feature>
<sequence length="80" mass="9272">MVNNQSTVLTTDQVCTRYGWSATTLWRKQRSKEPGALAFPLPDFEGNPNKWLISTLEAWEKENRQLKRDRQEALIKHTAA</sequence>
<keyword evidence="1" id="KW-0175">Coiled coil</keyword>
<accession>A0ABU1VVU6</accession>
<dbReference type="EMBL" id="JAVDWR010000001">
    <property type="protein sequence ID" value="MDR7119710.1"/>
    <property type="molecule type" value="Genomic_DNA"/>
</dbReference>
<protein>
    <submittedName>
        <fullName evidence="2">DNA-binding transcriptional regulator AlpA</fullName>
    </submittedName>
</protein>
<organism evidence="2 3">
    <name type="scientific">Rheinheimera soli</name>
    <dbReference type="NCBI Taxonomy" id="443616"/>
    <lineage>
        <taxon>Bacteria</taxon>
        <taxon>Pseudomonadati</taxon>
        <taxon>Pseudomonadota</taxon>
        <taxon>Gammaproteobacteria</taxon>
        <taxon>Chromatiales</taxon>
        <taxon>Chromatiaceae</taxon>
        <taxon>Rheinheimera</taxon>
    </lineage>
</organism>
<name>A0ABU1VVU6_9GAMM</name>
<evidence type="ECO:0000313" key="2">
    <source>
        <dbReference type="EMBL" id="MDR7119710.1"/>
    </source>
</evidence>
<gene>
    <name evidence="2" type="ORF">J2W69_000625</name>
</gene>
<dbReference type="GO" id="GO:0003677">
    <property type="term" value="F:DNA binding"/>
    <property type="evidence" value="ECO:0007669"/>
    <property type="project" value="UniProtKB-KW"/>
</dbReference>
<keyword evidence="3" id="KW-1185">Reference proteome</keyword>
<keyword evidence="2" id="KW-0238">DNA-binding</keyword>
<evidence type="ECO:0000256" key="1">
    <source>
        <dbReference type="SAM" id="Coils"/>
    </source>
</evidence>
<comment type="caution">
    <text evidence="2">The sequence shown here is derived from an EMBL/GenBank/DDBJ whole genome shotgun (WGS) entry which is preliminary data.</text>
</comment>
<evidence type="ECO:0000313" key="3">
    <source>
        <dbReference type="Proteomes" id="UP001257909"/>
    </source>
</evidence>
<proteinExistence type="predicted"/>
<reference evidence="2 3" key="1">
    <citation type="submission" date="2023-07" db="EMBL/GenBank/DDBJ databases">
        <title>Sorghum-associated microbial communities from plants grown in Nebraska, USA.</title>
        <authorList>
            <person name="Schachtman D."/>
        </authorList>
    </citation>
    <scope>NUCLEOTIDE SEQUENCE [LARGE SCALE GENOMIC DNA]</scope>
    <source>
        <strain evidence="2 3">4138</strain>
    </source>
</reference>